<gene>
    <name evidence="2" type="ORF">UFOPK2810_00818</name>
</gene>
<name>A0A6J6TVB1_9ZZZZ</name>
<reference evidence="2" key="1">
    <citation type="submission" date="2020-05" db="EMBL/GenBank/DDBJ databases">
        <authorList>
            <person name="Chiriac C."/>
            <person name="Salcher M."/>
            <person name="Ghai R."/>
            <person name="Kavagutti S V."/>
        </authorList>
    </citation>
    <scope>NUCLEOTIDE SEQUENCE</scope>
</reference>
<organism evidence="2">
    <name type="scientific">freshwater metagenome</name>
    <dbReference type="NCBI Taxonomy" id="449393"/>
    <lineage>
        <taxon>unclassified sequences</taxon>
        <taxon>metagenomes</taxon>
        <taxon>ecological metagenomes</taxon>
    </lineage>
</organism>
<sequence length="151" mass="15692">MQRPAGRQVLVGVGREEAARIELIRGVEKVVVGCRPVAEARDIHCVDIVTRIAVDDPVGDGKADCCTLGVSGHHARSGPVARQPANGTDEGVAVRGDGKCSVDPSLAPRGLEGGEPSESDLQLGGDPVDVGWQQLDAEVPGSTLRMPVGWV</sequence>
<protein>
    <submittedName>
        <fullName evidence="2">Unannotated protein</fullName>
    </submittedName>
</protein>
<dbReference type="EMBL" id="CAEZYZ010000123">
    <property type="protein sequence ID" value="CAB4750357.1"/>
    <property type="molecule type" value="Genomic_DNA"/>
</dbReference>
<proteinExistence type="predicted"/>
<feature type="region of interest" description="Disordered" evidence="1">
    <location>
        <begin position="73"/>
        <end position="121"/>
    </location>
</feature>
<evidence type="ECO:0000313" key="2">
    <source>
        <dbReference type="EMBL" id="CAB4750357.1"/>
    </source>
</evidence>
<accession>A0A6J6TVB1</accession>
<evidence type="ECO:0000256" key="1">
    <source>
        <dbReference type="SAM" id="MobiDB-lite"/>
    </source>
</evidence>
<dbReference type="AlphaFoldDB" id="A0A6J6TVB1"/>